<keyword evidence="1" id="KW-0560">Oxidoreductase</keyword>
<sequence>MEDAMRVIVVGAGLGGVTAAVGLHRQGHQVVLYERGAELREAGTGVVVMPNGLRALEELGYDTTDIGGARSTPARTGGLRDWRGRPLLITDAVQAQREVGSMVVADRTELHRALRAPLPAGSVRTAAPVERLEAGEDAVAVFSGGERVDEADAVIAADGIGSRLRAQLFPGHRGLRRIGRMDLRGTLPRPAEPDVEELLAGILIDRRTGAMFGLFPLGSDGLYWFTDSPLPETVPEPQRARELMLELMADWHPAVPALLAATAADDVYVDPIACLAEPLPTFASGRIALLGDAAHAMTPDLGQGASQAFEDAASLTRHLEAAEPAHVAERLLRYDAQRRPRANRMMRAAERQSRLTSRTGAAAWVRDSLLRAIPARLATRQLASIWHA</sequence>
<dbReference type="Pfam" id="PF01494">
    <property type="entry name" value="FAD_binding_3"/>
    <property type="match status" value="1"/>
</dbReference>
<keyword evidence="2" id="KW-0503">Monooxygenase</keyword>
<dbReference type="Gene3D" id="3.50.50.60">
    <property type="entry name" value="FAD/NAD(P)-binding domain"/>
    <property type="match status" value="1"/>
</dbReference>
<name>A0A5S4GWP0_9ACTN</name>
<proteinExistence type="predicted"/>
<keyword evidence="5" id="KW-1185">Reference proteome</keyword>
<feature type="domain" description="FAD-binding" evidence="3">
    <location>
        <begin position="6"/>
        <end position="348"/>
    </location>
</feature>
<accession>A0A5S4GWP0</accession>
<dbReference type="GO" id="GO:0004497">
    <property type="term" value="F:monooxygenase activity"/>
    <property type="evidence" value="ECO:0007669"/>
    <property type="project" value="UniProtKB-KW"/>
</dbReference>
<dbReference type="EMBL" id="VCKZ01000140">
    <property type="protein sequence ID" value="TMR36874.1"/>
    <property type="molecule type" value="Genomic_DNA"/>
</dbReference>
<reference evidence="4 5" key="1">
    <citation type="submission" date="2019-05" db="EMBL/GenBank/DDBJ databases">
        <title>Draft genome sequence of Actinomadura geliboluensis A8036.</title>
        <authorList>
            <person name="Saricaoglu S."/>
            <person name="Isik K."/>
        </authorList>
    </citation>
    <scope>NUCLEOTIDE SEQUENCE [LARGE SCALE GENOMIC DNA]</scope>
    <source>
        <strain evidence="4 5">A8036</strain>
    </source>
</reference>
<dbReference type="InterPro" id="IPR002938">
    <property type="entry name" value="FAD-bd"/>
</dbReference>
<evidence type="ECO:0000256" key="1">
    <source>
        <dbReference type="ARBA" id="ARBA00023002"/>
    </source>
</evidence>
<dbReference type="AlphaFoldDB" id="A0A5S4GWP0"/>
<protein>
    <submittedName>
        <fullName evidence="4">FAD-binding protein</fullName>
    </submittedName>
</protein>
<dbReference type="PANTHER" id="PTHR13789">
    <property type="entry name" value="MONOOXYGENASE"/>
    <property type="match status" value="1"/>
</dbReference>
<dbReference type="PANTHER" id="PTHR13789:SF309">
    <property type="entry name" value="PUTATIVE (AFU_ORTHOLOGUE AFUA_6G14510)-RELATED"/>
    <property type="match status" value="1"/>
</dbReference>
<dbReference type="InterPro" id="IPR050493">
    <property type="entry name" value="FAD-dep_Monooxygenase_BioMet"/>
</dbReference>
<evidence type="ECO:0000259" key="3">
    <source>
        <dbReference type="Pfam" id="PF01494"/>
    </source>
</evidence>
<gene>
    <name evidence="4" type="ORF">ETD96_19815</name>
</gene>
<dbReference type="OrthoDB" id="9782160at2"/>
<evidence type="ECO:0000256" key="2">
    <source>
        <dbReference type="ARBA" id="ARBA00023033"/>
    </source>
</evidence>
<dbReference type="SUPFAM" id="SSF51905">
    <property type="entry name" value="FAD/NAD(P)-binding domain"/>
    <property type="match status" value="1"/>
</dbReference>
<dbReference type="PRINTS" id="PR00420">
    <property type="entry name" value="RNGMNOXGNASE"/>
</dbReference>
<evidence type="ECO:0000313" key="4">
    <source>
        <dbReference type="EMBL" id="TMR36874.1"/>
    </source>
</evidence>
<evidence type="ECO:0000313" key="5">
    <source>
        <dbReference type="Proteomes" id="UP000305238"/>
    </source>
</evidence>
<dbReference type="GO" id="GO:0071949">
    <property type="term" value="F:FAD binding"/>
    <property type="evidence" value="ECO:0007669"/>
    <property type="project" value="InterPro"/>
</dbReference>
<dbReference type="InterPro" id="IPR036188">
    <property type="entry name" value="FAD/NAD-bd_sf"/>
</dbReference>
<dbReference type="Proteomes" id="UP000305238">
    <property type="component" value="Unassembled WGS sequence"/>
</dbReference>
<organism evidence="4 5">
    <name type="scientific">Actinomadura geliboluensis</name>
    <dbReference type="NCBI Taxonomy" id="882440"/>
    <lineage>
        <taxon>Bacteria</taxon>
        <taxon>Bacillati</taxon>
        <taxon>Actinomycetota</taxon>
        <taxon>Actinomycetes</taxon>
        <taxon>Streptosporangiales</taxon>
        <taxon>Thermomonosporaceae</taxon>
        <taxon>Actinomadura</taxon>
    </lineage>
</organism>
<comment type="caution">
    <text evidence="4">The sequence shown here is derived from an EMBL/GenBank/DDBJ whole genome shotgun (WGS) entry which is preliminary data.</text>
</comment>
<dbReference type="RefSeq" id="WP_138637959.1">
    <property type="nucleotide sequence ID" value="NZ_JASWDG010000010.1"/>
</dbReference>